<accession>A0A8X6KJZ1</accession>
<feature type="region of interest" description="Disordered" evidence="1">
    <location>
        <begin position="1"/>
        <end position="29"/>
    </location>
</feature>
<dbReference type="AlphaFoldDB" id="A0A8X6KJZ1"/>
<gene>
    <name evidence="2" type="ORF">TNCT_32281</name>
</gene>
<protein>
    <submittedName>
        <fullName evidence="2">Uncharacterized protein</fullName>
    </submittedName>
</protein>
<evidence type="ECO:0000313" key="2">
    <source>
        <dbReference type="EMBL" id="GFQ75511.1"/>
    </source>
</evidence>
<reference evidence="2" key="1">
    <citation type="submission" date="2020-07" db="EMBL/GenBank/DDBJ databases">
        <title>Multicomponent nature underlies the extraordinary mechanical properties of spider dragline silk.</title>
        <authorList>
            <person name="Kono N."/>
            <person name="Nakamura H."/>
            <person name="Mori M."/>
            <person name="Yoshida Y."/>
            <person name="Ohtoshi R."/>
            <person name="Malay A.D."/>
            <person name="Moran D.A.P."/>
            <person name="Tomita M."/>
            <person name="Numata K."/>
            <person name="Arakawa K."/>
        </authorList>
    </citation>
    <scope>NUCLEOTIDE SEQUENCE</scope>
</reference>
<dbReference type="OrthoDB" id="10288784at2759"/>
<sequence>MIRSRRSFKELHPRPIKRGRALSPPPRGAGIEFQSHCEHQGKEEGMGLRGRKRVREGRFAVIRTWGAGQRDCLQSCIV</sequence>
<evidence type="ECO:0000256" key="1">
    <source>
        <dbReference type="SAM" id="MobiDB-lite"/>
    </source>
</evidence>
<name>A0A8X6KJZ1_TRICU</name>
<dbReference type="Proteomes" id="UP000887116">
    <property type="component" value="Unassembled WGS sequence"/>
</dbReference>
<dbReference type="EMBL" id="BMAO01031498">
    <property type="protein sequence ID" value="GFQ75511.1"/>
    <property type="molecule type" value="Genomic_DNA"/>
</dbReference>
<keyword evidence="3" id="KW-1185">Reference proteome</keyword>
<evidence type="ECO:0000313" key="3">
    <source>
        <dbReference type="Proteomes" id="UP000887116"/>
    </source>
</evidence>
<comment type="caution">
    <text evidence="2">The sequence shown here is derived from an EMBL/GenBank/DDBJ whole genome shotgun (WGS) entry which is preliminary data.</text>
</comment>
<organism evidence="2 3">
    <name type="scientific">Trichonephila clavata</name>
    <name type="common">Joro spider</name>
    <name type="synonym">Nephila clavata</name>
    <dbReference type="NCBI Taxonomy" id="2740835"/>
    <lineage>
        <taxon>Eukaryota</taxon>
        <taxon>Metazoa</taxon>
        <taxon>Ecdysozoa</taxon>
        <taxon>Arthropoda</taxon>
        <taxon>Chelicerata</taxon>
        <taxon>Arachnida</taxon>
        <taxon>Araneae</taxon>
        <taxon>Araneomorphae</taxon>
        <taxon>Entelegynae</taxon>
        <taxon>Araneoidea</taxon>
        <taxon>Nephilidae</taxon>
        <taxon>Trichonephila</taxon>
    </lineage>
</organism>
<proteinExistence type="predicted"/>